<dbReference type="Gene3D" id="2.40.50.140">
    <property type="entry name" value="Nucleic acid-binding proteins"/>
    <property type="match status" value="1"/>
</dbReference>
<feature type="domain" description="NfeD-like C-terminal" evidence="7">
    <location>
        <begin position="107"/>
        <end position="162"/>
    </location>
</feature>
<dbReference type="RefSeq" id="WP_146530146.1">
    <property type="nucleotide sequence ID" value="NZ_SJPV01000011.1"/>
</dbReference>
<keyword evidence="3 6" id="KW-1133">Transmembrane helix</keyword>
<feature type="transmembrane region" description="Helical" evidence="6">
    <location>
        <begin position="28"/>
        <end position="47"/>
    </location>
</feature>
<feature type="region of interest" description="Disordered" evidence="5">
    <location>
        <begin position="159"/>
        <end position="196"/>
    </location>
</feature>
<evidence type="ECO:0000256" key="6">
    <source>
        <dbReference type="SAM" id="Phobius"/>
    </source>
</evidence>
<evidence type="ECO:0000256" key="3">
    <source>
        <dbReference type="ARBA" id="ARBA00022989"/>
    </source>
</evidence>
<dbReference type="InterPro" id="IPR012340">
    <property type="entry name" value="NA-bd_OB-fold"/>
</dbReference>
<feature type="transmembrane region" description="Helical" evidence="6">
    <location>
        <begin position="53"/>
        <end position="74"/>
    </location>
</feature>
<keyword evidence="4 6" id="KW-0472">Membrane</keyword>
<feature type="transmembrane region" description="Helical" evidence="6">
    <location>
        <begin position="6"/>
        <end position="23"/>
    </location>
</feature>
<keyword evidence="2 6" id="KW-0812">Transmembrane</keyword>
<dbReference type="Pfam" id="PF01957">
    <property type="entry name" value="NfeD"/>
    <property type="match status" value="1"/>
</dbReference>
<gene>
    <name evidence="8" type="ORF">Poly41_53530</name>
</gene>
<dbReference type="InterPro" id="IPR002810">
    <property type="entry name" value="NfeD-like_C"/>
</dbReference>
<keyword evidence="9" id="KW-1185">Reference proteome</keyword>
<organism evidence="8 9">
    <name type="scientific">Novipirellula artificiosorum</name>
    <dbReference type="NCBI Taxonomy" id="2528016"/>
    <lineage>
        <taxon>Bacteria</taxon>
        <taxon>Pseudomonadati</taxon>
        <taxon>Planctomycetota</taxon>
        <taxon>Planctomycetia</taxon>
        <taxon>Pirellulales</taxon>
        <taxon>Pirellulaceae</taxon>
        <taxon>Novipirellula</taxon>
    </lineage>
</organism>
<evidence type="ECO:0000256" key="1">
    <source>
        <dbReference type="ARBA" id="ARBA00004141"/>
    </source>
</evidence>
<evidence type="ECO:0000256" key="2">
    <source>
        <dbReference type="ARBA" id="ARBA00022692"/>
    </source>
</evidence>
<dbReference type="AlphaFoldDB" id="A0A5C6DAZ0"/>
<evidence type="ECO:0000259" key="7">
    <source>
        <dbReference type="Pfam" id="PF01957"/>
    </source>
</evidence>
<protein>
    <recommendedName>
        <fullName evidence="7">NfeD-like C-terminal domain-containing protein</fullName>
    </recommendedName>
</protein>
<dbReference type="PANTHER" id="PTHR33507:SF4">
    <property type="entry name" value="NODULATION COMPETITIVENESS PROTEIN NFED"/>
    <property type="match status" value="1"/>
</dbReference>
<dbReference type="GO" id="GO:0016020">
    <property type="term" value="C:membrane"/>
    <property type="evidence" value="ECO:0007669"/>
    <property type="project" value="UniProtKB-SubCell"/>
</dbReference>
<dbReference type="InterPro" id="IPR052165">
    <property type="entry name" value="Membrane_assoc_protease"/>
</dbReference>
<proteinExistence type="predicted"/>
<comment type="caution">
    <text evidence="8">The sequence shown here is derived from an EMBL/GenBank/DDBJ whole genome shotgun (WGS) entry which is preliminary data.</text>
</comment>
<evidence type="ECO:0000313" key="8">
    <source>
        <dbReference type="EMBL" id="TWU32974.1"/>
    </source>
</evidence>
<comment type="subcellular location">
    <subcellularLocation>
        <location evidence="1">Membrane</location>
        <topology evidence="1">Multi-pass membrane protein</topology>
    </subcellularLocation>
</comment>
<reference evidence="8 9" key="1">
    <citation type="submission" date="2019-02" db="EMBL/GenBank/DDBJ databases">
        <title>Deep-cultivation of Planctomycetes and their phenomic and genomic characterization uncovers novel biology.</title>
        <authorList>
            <person name="Wiegand S."/>
            <person name="Jogler M."/>
            <person name="Boedeker C."/>
            <person name="Pinto D."/>
            <person name="Vollmers J."/>
            <person name="Rivas-Marin E."/>
            <person name="Kohn T."/>
            <person name="Peeters S.H."/>
            <person name="Heuer A."/>
            <person name="Rast P."/>
            <person name="Oberbeckmann S."/>
            <person name="Bunk B."/>
            <person name="Jeske O."/>
            <person name="Meyerdierks A."/>
            <person name="Storesund J.E."/>
            <person name="Kallscheuer N."/>
            <person name="Luecker S."/>
            <person name="Lage O.M."/>
            <person name="Pohl T."/>
            <person name="Merkel B.J."/>
            <person name="Hornburger P."/>
            <person name="Mueller R.-W."/>
            <person name="Bruemmer F."/>
            <person name="Labrenz M."/>
            <person name="Spormann A.M."/>
            <person name="Op Den Camp H."/>
            <person name="Overmann J."/>
            <person name="Amann R."/>
            <person name="Jetten M.S.M."/>
            <person name="Mascher T."/>
            <person name="Medema M.H."/>
            <person name="Devos D.P."/>
            <person name="Kaster A.-K."/>
            <person name="Ovreas L."/>
            <person name="Rohde M."/>
            <person name="Galperin M.Y."/>
            <person name="Jogler C."/>
        </authorList>
    </citation>
    <scope>NUCLEOTIDE SEQUENCE [LARGE SCALE GENOMIC DNA]</scope>
    <source>
        <strain evidence="8 9">Poly41</strain>
    </source>
</reference>
<dbReference type="Proteomes" id="UP000319143">
    <property type="component" value="Unassembled WGS sequence"/>
</dbReference>
<evidence type="ECO:0000256" key="4">
    <source>
        <dbReference type="ARBA" id="ARBA00023136"/>
    </source>
</evidence>
<accession>A0A5C6DAZ0</accession>
<evidence type="ECO:0000313" key="9">
    <source>
        <dbReference type="Proteomes" id="UP000319143"/>
    </source>
</evidence>
<dbReference type="PANTHER" id="PTHR33507">
    <property type="entry name" value="INNER MEMBRANE PROTEIN YBBJ"/>
    <property type="match status" value="1"/>
</dbReference>
<evidence type="ECO:0000256" key="5">
    <source>
        <dbReference type="SAM" id="MobiDB-lite"/>
    </source>
</evidence>
<dbReference type="OrthoDB" id="283587at2"/>
<name>A0A5C6DAZ0_9BACT</name>
<sequence length="196" mass="20774">MPLYYAYGLLCLFYFLLVLEFFVPSGGLVGVAAVVSVVAAIAVAFAHSASAGLTLLLIVAATTPMVFIGVIRVWPHTPIGRRILNRRPGQVSATGTQRRLPDGTPLDQLVGRIGVAKTDLLPSGLVCLGSQRLDAVSMGMPIDAGSRVRVTKIEAGKIHVRPVSDEEERDGSGVVPQSPPSLENPPESFDFDSLTP</sequence>
<dbReference type="EMBL" id="SJPV01000011">
    <property type="protein sequence ID" value="TWU32974.1"/>
    <property type="molecule type" value="Genomic_DNA"/>
</dbReference>